<accession>A0A7W7NV99</accession>
<dbReference type="RefSeq" id="WP_312857021.1">
    <property type="nucleotide sequence ID" value="NZ_JACHLR010000005.1"/>
</dbReference>
<dbReference type="InterPro" id="IPR042099">
    <property type="entry name" value="ANL_N_sf"/>
</dbReference>
<dbReference type="AlphaFoldDB" id="A0A7W7NV99"/>
<comment type="caution">
    <text evidence="1">The sequence shown here is derived from an EMBL/GenBank/DDBJ whole genome shotgun (WGS) entry which is preliminary data.</text>
</comment>
<evidence type="ECO:0000313" key="2">
    <source>
        <dbReference type="Proteomes" id="UP000555448"/>
    </source>
</evidence>
<organism evidence="1 2">
    <name type="scientific">Novosphingobium chloroacetimidivorans</name>
    <dbReference type="NCBI Taxonomy" id="1428314"/>
    <lineage>
        <taxon>Bacteria</taxon>
        <taxon>Pseudomonadati</taxon>
        <taxon>Pseudomonadota</taxon>
        <taxon>Alphaproteobacteria</taxon>
        <taxon>Sphingomonadales</taxon>
        <taxon>Sphingomonadaceae</taxon>
        <taxon>Novosphingobium</taxon>
    </lineage>
</organism>
<evidence type="ECO:0000313" key="1">
    <source>
        <dbReference type="EMBL" id="MBB4858353.1"/>
    </source>
</evidence>
<protein>
    <recommendedName>
        <fullName evidence="3">Acyl-protein synthetase LuxE domain-containing protein</fullName>
    </recommendedName>
</protein>
<reference evidence="1 2" key="1">
    <citation type="submission" date="2020-08" db="EMBL/GenBank/DDBJ databases">
        <title>Functional genomics of gut bacteria from endangered species of beetles.</title>
        <authorList>
            <person name="Carlos-Shanley C."/>
        </authorList>
    </citation>
    <scope>NUCLEOTIDE SEQUENCE [LARGE SCALE GENOMIC DNA]</scope>
    <source>
        <strain evidence="1 2">S00245</strain>
    </source>
</reference>
<dbReference type="Gene3D" id="3.40.50.12780">
    <property type="entry name" value="N-terminal domain of ligase-like"/>
    <property type="match status" value="1"/>
</dbReference>
<proteinExistence type="predicted"/>
<sequence>MPVITDRVPICVGTGFARMIRSLPRRAPSPRSAVVFFHITDSLPTRQSIRSGRRHLGVNCDKLLSMVGTADAYAAYDDDVRQTQIAAINERFQEQVDRIKLVKLRAADADITEVTELADVVPLLLPHTAYKSYPEAFLIDKKWDRLTKWLGTVSAHPTDAVDLSAVAEIDDWVAACGAAGLHVSCSSGTTGKSAMLVSSQQDLDFAARDGVAAVEWGSDMRVGDMRTAAGAAGAVAYTPRNLAMGMALMGAFVDPAAPRFNSGLPPVTIGSMTKMITLRKAIADGTAKPGEIAEFEAESARRQEGLDAAQAGSVEDIIAKREQKLYITGMWGSLYPLAEAVRARGYSSKDFNPENGVYLGGGLKRAQLPDDYREFVYETFNLQPRFIFQMYGMQEINTTIPRCQEGHRYHLPAWLVAIPLNKEGDALVAENVGSATEARAAFFDLSMDGRWGGVISGDRVQIDFTPCVCGNASPSIKDDIARYADLEGDDKIGCAGTVDAYVRGLT</sequence>
<name>A0A7W7NV99_9SPHN</name>
<dbReference type="Proteomes" id="UP000555448">
    <property type="component" value="Unassembled WGS sequence"/>
</dbReference>
<dbReference type="EMBL" id="JACHLR010000005">
    <property type="protein sequence ID" value="MBB4858353.1"/>
    <property type="molecule type" value="Genomic_DNA"/>
</dbReference>
<keyword evidence="2" id="KW-1185">Reference proteome</keyword>
<evidence type="ECO:0008006" key="3">
    <source>
        <dbReference type="Google" id="ProtNLM"/>
    </source>
</evidence>
<gene>
    <name evidence="1" type="ORF">HNO88_001672</name>
</gene>